<name>A0A512CIG2_9BACT</name>
<dbReference type="Pfam" id="PF00561">
    <property type="entry name" value="Abhydrolase_1"/>
    <property type="match status" value="1"/>
</dbReference>
<dbReference type="RefSeq" id="WP_040417982.1">
    <property type="nucleotide sequence ID" value="NZ_BJYV01000028.1"/>
</dbReference>
<evidence type="ECO:0000259" key="1">
    <source>
        <dbReference type="Pfam" id="PF00561"/>
    </source>
</evidence>
<feature type="domain" description="AB hydrolase-1" evidence="1">
    <location>
        <begin position="114"/>
        <end position="334"/>
    </location>
</feature>
<gene>
    <name evidence="2" type="ORF">CQA01_43440</name>
</gene>
<dbReference type="InterPro" id="IPR000073">
    <property type="entry name" value="AB_hydrolase_1"/>
</dbReference>
<dbReference type="EMBL" id="BJYV01000028">
    <property type="protein sequence ID" value="GEO23810.1"/>
    <property type="molecule type" value="Genomic_DNA"/>
</dbReference>
<keyword evidence="3" id="KW-1185">Reference proteome</keyword>
<evidence type="ECO:0000313" key="3">
    <source>
        <dbReference type="Proteomes" id="UP000321301"/>
    </source>
</evidence>
<sequence length="384" mass="44061">MIAFLLFLSALTGFNLPPSDTTHFLFVPLDHHTKDAKKIKISYTLVHPYDKQKETILLIEDPLDKYFQESIDLQPLSDEFNIVHIKGRNDADAILKIVNSTGEIDWAKAYQLLNMDQQAGDIEWIRKDLLGDRPVHLIGFSGTAAYLHYYLGLYPENVKSLISFNPLLFDLQKNLNLTNPSQCLEAIPLEKASYLDFLWYNKTENLCDEQTGNEDIDLAFYTYLKWQFLLPSIGKADIALKVRLFEHSYGLTYNAASHSPDAKVAKWMILESHEIWTQFEHQPFTVYGVNYDRGLDFSGKVLIVGAVHDKLLSRFCYDVLAEFYSNSTLLLIRDGHSFGKLGGSMLHNKLISSFINNDIQGKVTVYQLLQDEGLLFNKKDRVRY</sequence>
<proteinExistence type="predicted"/>
<accession>A0A512CIG2</accession>
<reference evidence="2 3" key="1">
    <citation type="submission" date="2019-07" db="EMBL/GenBank/DDBJ databases">
        <title>Whole genome shotgun sequence of Cyclobacterium qasimii NBRC 106168.</title>
        <authorList>
            <person name="Hosoyama A."/>
            <person name="Uohara A."/>
            <person name="Ohji S."/>
            <person name="Ichikawa N."/>
        </authorList>
    </citation>
    <scope>NUCLEOTIDE SEQUENCE [LARGE SCALE GENOMIC DNA]</scope>
    <source>
        <strain evidence="2 3">NBRC 106168</strain>
    </source>
</reference>
<organism evidence="2 3">
    <name type="scientific">Cyclobacterium qasimii</name>
    <dbReference type="NCBI Taxonomy" id="1350429"/>
    <lineage>
        <taxon>Bacteria</taxon>
        <taxon>Pseudomonadati</taxon>
        <taxon>Bacteroidota</taxon>
        <taxon>Cytophagia</taxon>
        <taxon>Cytophagales</taxon>
        <taxon>Cyclobacteriaceae</taxon>
        <taxon>Cyclobacterium</taxon>
    </lineage>
</organism>
<dbReference type="InterPro" id="IPR029058">
    <property type="entry name" value="AB_hydrolase_fold"/>
</dbReference>
<dbReference type="SUPFAM" id="SSF53474">
    <property type="entry name" value="alpha/beta-Hydrolases"/>
    <property type="match status" value="1"/>
</dbReference>
<comment type="caution">
    <text evidence="2">The sequence shown here is derived from an EMBL/GenBank/DDBJ whole genome shotgun (WGS) entry which is preliminary data.</text>
</comment>
<dbReference type="AlphaFoldDB" id="A0A512CIG2"/>
<dbReference type="Proteomes" id="UP000321301">
    <property type="component" value="Unassembled WGS sequence"/>
</dbReference>
<evidence type="ECO:0000313" key="2">
    <source>
        <dbReference type="EMBL" id="GEO23810.1"/>
    </source>
</evidence>
<protein>
    <recommendedName>
        <fullName evidence="1">AB hydrolase-1 domain-containing protein</fullName>
    </recommendedName>
</protein>
<dbReference type="Gene3D" id="3.40.50.1820">
    <property type="entry name" value="alpha/beta hydrolase"/>
    <property type="match status" value="1"/>
</dbReference>